<evidence type="ECO:0000313" key="2">
    <source>
        <dbReference type="Proteomes" id="UP001500235"/>
    </source>
</evidence>
<accession>A0ABP7T001</accession>
<keyword evidence="2" id="KW-1185">Reference proteome</keyword>
<evidence type="ECO:0000313" key="1">
    <source>
        <dbReference type="EMBL" id="GAA4019064.1"/>
    </source>
</evidence>
<dbReference type="EMBL" id="BAABBQ010000001">
    <property type="protein sequence ID" value="GAA4019064.1"/>
    <property type="molecule type" value="Genomic_DNA"/>
</dbReference>
<comment type="caution">
    <text evidence="1">The sequence shown here is derived from an EMBL/GenBank/DDBJ whole genome shotgun (WGS) entry which is preliminary data.</text>
</comment>
<protein>
    <submittedName>
        <fullName evidence="1">Uncharacterized protein</fullName>
    </submittedName>
</protein>
<organism evidence="1 2">
    <name type="scientific">Sphingomonas swuensis</name>
    <dbReference type="NCBI Taxonomy" id="977800"/>
    <lineage>
        <taxon>Bacteria</taxon>
        <taxon>Pseudomonadati</taxon>
        <taxon>Pseudomonadota</taxon>
        <taxon>Alphaproteobacteria</taxon>
        <taxon>Sphingomonadales</taxon>
        <taxon>Sphingomonadaceae</taxon>
        <taxon>Sphingomonas</taxon>
    </lineage>
</organism>
<gene>
    <name evidence="1" type="ORF">GCM10022280_18460</name>
</gene>
<reference evidence="2" key="1">
    <citation type="journal article" date="2019" name="Int. J. Syst. Evol. Microbiol.">
        <title>The Global Catalogue of Microorganisms (GCM) 10K type strain sequencing project: providing services to taxonomists for standard genome sequencing and annotation.</title>
        <authorList>
            <consortium name="The Broad Institute Genomics Platform"/>
            <consortium name="The Broad Institute Genome Sequencing Center for Infectious Disease"/>
            <person name="Wu L."/>
            <person name="Ma J."/>
        </authorList>
    </citation>
    <scope>NUCLEOTIDE SEQUENCE [LARGE SCALE GENOMIC DNA]</scope>
    <source>
        <strain evidence="2">JCM 17563</strain>
    </source>
</reference>
<dbReference type="Proteomes" id="UP001500235">
    <property type="component" value="Unassembled WGS sequence"/>
</dbReference>
<name>A0ABP7T001_9SPHN</name>
<sequence length="135" mass="15191">MARVMENQTIAAKWAEKIAAQCAAHPDGERAIPGTRIEPFAFLALSDLAPVTSENWTKVVEQQRLLVAEEILGALHRLNHAAHLTEQPVTNADHWVSIALKNIRVQVNYRGYDLSDDGDQLYDVEFDLMISVRRD</sequence>
<proteinExistence type="predicted"/>